<dbReference type="InterPro" id="IPR058249">
    <property type="entry name" value="Pch2_C"/>
</dbReference>
<evidence type="ECO:0000256" key="2">
    <source>
        <dbReference type="ARBA" id="ARBA00022741"/>
    </source>
</evidence>
<dbReference type="GO" id="GO:0051598">
    <property type="term" value="P:meiotic recombination checkpoint signaling"/>
    <property type="evidence" value="ECO:0007669"/>
    <property type="project" value="TreeGrafter"/>
</dbReference>
<name>A0A6G1G9X1_9PEZI</name>
<dbReference type="InterPro" id="IPR027417">
    <property type="entry name" value="P-loop_NTPase"/>
</dbReference>
<reference evidence="9" key="3">
    <citation type="submission" date="2025-04" db="UniProtKB">
        <authorList>
            <consortium name="RefSeq"/>
        </authorList>
    </citation>
    <scope>IDENTIFICATION</scope>
    <source>
        <strain evidence="9">CBS 781.70</strain>
    </source>
</reference>
<keyword evidence="4" id="KW-0469">Meiosis</keyword>
<reference evidence="7 9" key="1">
    <citation type="submission" date="2020-01" db="EMBL/GenBank/DDBJ databases">
        <authorList>
            <consortium name="DOE Joint Genome Institute"/>
            <person name="Haridas S."/>
            <person name="Albert R."/>
            <person name="Binder M."/>
            <person name="Bloem J."/>
            <person name="Labutti K."/>
            <person name="Salamov A."/>
            <person name="Andreopoulos B."/>
            <person name="Baker S.E."/>
            <person name="Barry K."/>
            <person name="Bills G."/>
            <person name="Bluhm B.H."/>
            <person name="Cannon C."/>
            <person name="Castanera R."/>
            <person name="Culley D.E."/>
            <person name="Daum C."/>
            <person name="Ezra D."/>
            <person name="Gonzalez J.B."/>
            <person name="Henrissat B."/>
            <person name="Kuo A."/>
            <person name="Liang C."/>
            <person name="Lipzen A."/>
            <person name="Lutzoni F."/>
            <person name="Magnuson J."/>
            <person name="Mondo S."/>
            <person name="Nolan M."/>
            <person name="Ohm R."/>
            <person name="Pangilinan J."/>
            <person name="Park H.-J."/>
            <person name="Ramirez L."/>
            <person name="Alfaro M."/>
            <person name="Sun H."/>
            <person name="Tritt A."/>
            <person name="Yoshinaga Y."/>
            <person name="Zwiers L.-H."/>
            <person name="Turgeon B.G."/>
            <person name="Goodwin S.B."/>
            <person name="Spatafora J.W."/>
            <person name="Crous P.W."/>
            <person name="Grigoriev I.V."/>
        </authorList>
    </citation>
    <scope>NUCLEOTIDE SEQUENCE</scope>
    <source>
        <strain evidence="7 9">CBS 781.70</strain>
    </source>
</reference>
<dbReference type="InterPro" id="IPR003593">
    <property type="entry name" value="AAA+_ATPase"/>
</dbReference>
<evidence type="ECO:0000256" key="1">
    <source>
        <dbReference type="ARBA" id="ARBA00007271"/>
    </source>
</evidence>
<dbReference type="InterPro" id="IPR003960">
    <property type="entry name" value="ATPase_AAA_CS"/>
</dbReference>
<feature type="non-terminal residue" evidence="7">
    <location>
        <position position="1"/>
    </location>
</feature>
<evidence type="ECO:0000256" key="4">
    <source>
        <dbReference type="ARBA" id="ARBA00023254"/>
    </source>
</evidence>
<accession>A0A6G1G9X1</accession>
<comment type="similarity">
    <text evidence="1">Belongs to the AAA ATPase family. PCH2 subfamily.</text>
</comment>
<dbReference type="AlphaFoldDB" id="A0A6G1G9X1"/>
<dbReference type="InterPro" id="IPR044539">
    <property type="entry name" value="Pch2-like"/>
</dbReference>
<gene>
    <name evidence="7 9" type="ORF">P152DRAFT_391831</name>
</gene>
<dbReference type="Gene3D" id="3.40.50.300">
    <property type="entry name" value="P-loop containing nucleotide triphosphate hydrolases"/>
    <property type="match status" value="1"/>
</dbReference>
<protein>
    <submittedName>
        <fullName evidence="7 9">AAA-domain-containing protein</fullName>
    </submittedName>
</protein>
<keyword evidence="3 5" id="KW-0067">ATP-binding</keyword>
<dbReference type="Pfam" id="PF23563">
    <property type="entry name" value="TRIP13_N"/>
    <property type="match status" value="1"/>
</dbReference>
<dbReference type="InterPro" id="IPR003959">
    <property type="entry name" value="ATPase_AAA_core"/>
</dbReference>
<dbReference type="Pfam" id="PF00004">
    <property type="entry name" value="AAA"/>
    <property type="match status" value="1"/>
</dbReference>
<dbReference type="GeneID" id="54416688"/>
<dbReference type="GO" id="GO:0016887">
    <property type="term" value="F:ATP hydrolysis activity"/>
    <property type="evidence" value="ECO:0007669"/>
    <property type="project" value="InterPro"/>
</dbReference>
<dbReference type="Proteomes" id="UP000504638">
    <property type="component" value="Unplaced"/>
</dbReference>
<proteinExistence type="inferred from homology"/>
<organism evidence="7">
    <name type="scientific">Eremomyces bilateralis CBS 781.70</name>
    <dbReference type="NCBI Taxonomy" id="1392243"/>
    <lineage>
        <taxon>Eukaryota</taxon>
        <taxon>Fungi</taxon>
        <taxon>Dikarya</taxon>
        <taxon>Ascomycota</taxon>
        <taxon>Pezizomycotina</taxon>
        <taxon>Dothideomycetes</taxon>
        <taxon>Dothideomycetes incertae sedis</taxon>
        <taxon>Eremomycetales</taxon>
        <taxon>Eremomycetaceae</taxon>
        <taxon>Eremomyces</taxon>
    </lineage>
</organism>
<evidence type="ECO:0000259" key="6">
    <source>
        <dbReference type="SMART" id="SM00382"/>
    </source>
</evidence>
<evidence type="ECO:0000256" key="3">
    <source>
        <dbReference type="ARBA" id="ARBA00022840"/>
    </source>
</evidence>
<keyword evidence="2 5" id="KW-0547">Nucleotide-binding</keyword>
<dbReference type="PANTHER" id="PTHR45991:SF1">
    <property type="entry name" value="PACHYTENE CHECKPOINT PROTEIN 2 HOMOLOG"/>
    <property type="match status" value="1"/>
</dbReference>
<dbReference type="PROSITE" id="PS00674">
    <property type="entry name" value="AAA"/>
    <property type="match status" value="1"/>
</dbReference>
<evidence type="ECO:0000313" key="7">
    <source>
        <dbReference type="EMBL" id="KAF1814875.1"/>
    </source>
</evidence>
<dbReference type="Pfam" id="PF23242">
    <property type="entry name" value="AAA_lid_TRIP13_C"/>
    <property type="match status" value="1"/>
</dbReference>
<keyword evidence="8" id="KW-1185">Reference proteome</keyword>
<dbReference type="SMART" id="SM00382">
    <property type="entry name" value="AAA"/>
    <property type="match status" value="1"/>
</dbReference>
<dbReference type="GO" id="GO:0005524">
    <property type="term" value="F:ATP binding"/>
    <property type="evidence" value="ECO:0007669"/>
    <property type="project" value="UniProtKB-KW"/>
</dbReference>
<evidence type="ECO:0000256" key="5">
    <source>
        <dbReference type="RuleBase" id="RU003651"/>
    </source>
</evidence>
<evidence type="ECO:0000313" key="8">
    <source>
        <dbReference type="Proteomes" id="UP000504638"/>
    </source>
</evidence>
<dbReference type="PANTHER" id="PTHR45991">
    <property type="entry name" value="PACHYTENE CHECKPOINT PROTEIN 2"/>
    <property type="match status" value="1"/>
</dbReference>
<dbReference type="RefSeq" id="XP_033536506.1">
    <property type="nucleotide sequence ID" value="XM_033676118.1"/>
</dbReference>
<dbReference type="EMBL" id="ML975152">
    <property type="protein sequence ID" value="KAF1814875.1"/>
    <property type="molecule type" value="Genomic_DNA"/>
</dbReference>
<reference evidence="9" key="2">
    <citation type="submission" date="2020-04" db="EMBL/GenBank/DDBJ databases">
        <authorList>
            <consortium name="NCBI Genome Project"/>
        </authorList>
    </citation>
    <scope>NUCLEOTIDE SEQUENCE</scope>
    <source>
        <strain evidence="9">CBS 781.70</strain>
    </source>
</reference>
<dbReference type="SUPFAM" id="SSF52540">
    <property type="entry name" value="P-loop containing nucleoside triphosphate hydrolases"/>
    <property type="match status" value="1"/>
</dbReference>
<dbReference type="GO" id="GO:0005694">
    <property type="term" value="C:chromosome"/>
    <property type="evidence" value="ECO:0007669"/>
    <property type="project" value="TreeGrafter"/>
</dbReference>
<dbReference type="GO" id="GO:0007131">
    <property type="term" value="P:reciprocal meiotic recombination"/>
    <property type="evidence" value="ECO:0007669"/>
    <property type="project" value="TreeGrafter"/>
</dbReference>
<dbReference type="GO" id="GO:0005634">
    <property type="term" value="C:nucleus"/>
    <property type="evidence" value="ECO:0007669"/>
    <property type="project" value="TreeGrafter"/>
</dbReference>
<feature type="domain" description="AAA+ ATPase" evidence="6">
    <location>
        <begin position="138"/>
        <end position="291"/>
    </location>
</feature>
<sequence>IREELTQWIKEKFLNLKIDQSIVTHDHYYNSSCIESIKVVDVSGEPSPHGIFQLKDVILDVQAYRMHQNDQSEPLVADEPEDGNSQSTSVQILPHRSCMETWDSLVFEDLVHKQMLRYLTRMISLTKNPKMNLSAINWNRIVLFHGAPGCGKSSLCRALAHKLTIRLGKLFAQGKLIEVHSQCLISKWFGESGRLVAKLFEQIEEVAREDESTLVCVLIDEVESIAGRRERSVAGNEAVDSLRATNQLLTALDRLKTRTNILIMCTSNIVSALDRAFLDRVDDIQHIKSPSKNVAYEIFRSCLTELVRCGIFTPDASSTTASPTSLSSDQSEWELVQGMSLARLEEVRMEIWNQPVPPAYAHPSKRLWEIAQKCEGWSGRTLRRLPIRALAKYTYGDCSIDDALDAMAMLVDERMEESDMGTVADAPAMENSG</sequence>
<dbReference type="OrthoDB" id="5925at2759"/>
<evidence type="ECO:0000313" key="9">
    <source>
        <dbReference type="RefSeq" id="XP_033536506.1"/>
    </source>
</evidence>